<dbReference type="Pfam" id="PF13561">
    <property type="entry name" value="adh_short_C2"/>
    <property type="match status" value="1"/>
</dbReference>
<dbReference type="FunFam" id="3.40.50.720:FF:000084">
    <property type="entry name" value="Short-chain dehydrogenase reductase"/>
    <property type="match status" value="1"/>
</dbReference>
<evidence type="ECO:0000256" key="2">
    <source>
        <dbReference type="ARBA" id="ARBA00022797"/>
    </source>
</evidence>
<dbReference type="PANTHER" id="PTHR43943:SF17">
    <property type="entry name" value="3-PHENYLPROPIONATE-DIHYDRODIOL_CINNAMIC ACID-DIHYDRODIOL DEHYDROGENASE"/>
    <property type="match status" value="1"/>
</dbReference>
<evidence type="ECO:0000313" key="6">
    <source>
        <dbReference type="Proteomes" id="UP000541969"/>
    </source>
</evidence>
<evidence type="ECO:0000313" key="5">
    <source>
        <dbReference type="EMBL" id="NYJ08706.1"/>
    </source>
</evidence>
<comment type="similarity">
    <text evidence="1">Belongs to the short-chain dehydrogenases/reductases (SDR) family.</text>
</comment>
<evidence type="ECO:0000256" key="1">
    <source>
        <dbReference type="ARBA" id="ARBA00006484"/>
    </source>
</evidence>
<name>A0A853CMP1_9ACTN</name>
<dbReference type="Proteomes" id="UP000541969">
    <property type="component" value="Unassembled WGS sequence"/>
</dbReference>
<keyword evidence="3" id="KW-0560">Oxidoreductase</keyword>
<keyword evidence="6" id="KW-1185">Reference proteome</keyword>
<sequence>MADELQGRVALVTGGGRGIGAAISTELALSGASVVLTYRRDREAAEALADKLAGEGATALAVEAHVDDPASSERAVATAVEQFGGLDTVVSNAGVASRGNAVADTTVDELSWVLQVHAIGPHQLVRAALPHLRRADRSDVVFVSSIAAHTFHAYGAPYNMGKAAVEALAHTLAQEERRHGVHVNIVAPGLTDTDMGRRLVRATRSVEDIRELDEGSPFGRVCAPEDIARVVRFLVGPEGAYVNDQRIVVDGGTF</sequence>
<dbReference type="CDD" id="cd05233">
    <property type="entry name" value="SDR_c"/>
    <property type="match status" value="1"/>
</dbReference>
<evidence type="ECO:0000256" key="3">
    <source>
        <dbReference type="ARBA" id="ARBA00023002"/>
    </source>
</evidence>
<dbReference type="PRINTS" id="PR00081">
    <property type="entry name" value="GDHRDH"/>
</dbReference>
<dbReference type="InterPro" id="IPR036291">
    <property type="entry name" value="NAD(P)-bd_dom_sf"/>
</dbReference>
<keyword evidence="2" id="KW-0058">Aromatic hydrocarbons catabolism</keyword>
<keyword evidence="4" id="KW-0520">NAD</keyword>
<accession>A0A853CMP1</accession>
<dbReference type="InterPro" id="IPR002347">
    <property type="entry name" value="SDR_fam"/>
</dbReference>
<dbReference type="AlphaFoldDB" id="A0A853CMP1"/>
<comment type="caution">
    <text evidence="5">The sequence shown here is derived from an EMBL/GenBank/DDBJ whole genome shotgun (WGS) entry which is preliminary data.</text>
</comment>
<reference evidence="5 6" key="1">
    <citation type="submission" date="2020-07" db="EMBL/GenBank/DDBJ databases">
        <title>Sequencing the genomes of 1000 actinobacteria strains.</title>
        <authorList>
            <person name="Klenk H.-P."/>
        </authorList>
    </citation>
    <scope>NUCLEOTIDE SEQUENCE [LARGE SCALE GENOMIC DNA]</scope>
    <source>
        <strain evidence="5 6">DSM 104001</strain>
    </source>
</reference>
<dbReference type="PANTHER" id="PTHR43943">
    <property type="entry name" value="DEHYDROGENASE/REDUCTASE (SDR FAMILY) MEMBER 4"/>
    <property type="match status" value="1"/>
</dbReference>
<dbReference type="RefSeq" id="WP_179721506.1">
    <property type="nucleotide sequence ID" value="NZ_JACBZT010000001.1"/>
</dbReference>
<protein>
    <submittedName>
        <fullName evidence="5">NAD(P)-dependent dehydrogenase (Short-subunit alcohol dehydrogenase family)</fullName>
    </submittedName>
</protein>
<evidence type="ECO:0000256" key="4">
    <source>
        <dbReference type="ARBA" id="ARBA00023027"/>
    </source>
</evidence>
<dbReference type="EMBL" id="JACBZT010000001">
    <property type="protein sequence ID" value="NYJ08706.1"/>
    <property type="molecule type" value="Genomic_DNA"/>
</dbReference>
<dbReference type="PROSITE" id="PS00061">
    <property type="entry name" value="ADH_SHORT"/>
    <property type="match status" value="1"/>
</dbReference>
<proteinExistence type="inferred from homology"/>
<gene>
    <name evidence="5" type="ORF">GGQ55_004984</name>
</gene>
<organism evidence="5 6">
    <name type="scientific">Petropleomorpha daqingensis</name>
    <dbReference type="NCBI Taxonomy" id="2026353"/>
    <lineage>
        <taxon>Bacteria</taxon>
        <taxon>Bacillati</taxon>
        <taxon>Actinomycetota</taxon>
        <taxon>Actinomycetes</taxon>
        <taxon>Geodermatophilales</taxon>
        <taxon>Geodermatophilaceae</taxon>
        <taxon>Petropleomorpha</taxon>
    </lineage>
</organism>
<dbReference type="GO" id="GO:0016491">
    <property type="term" value="F:oxidoreductase activity"/>
    <property type="evidence" value="ECO:0007669"/>
    <property type="project" value="UniProtKB-KW"/>
</dbReference>
<dbReference type="InterPro" id="IPR020904">
    <property type="entry name" value="Sc_DH/Rdtase_CS"/>
</dbReference>
<dbReference type="Gene3D" id="3.40.50.720">
    <property type="entry name" value="NAD(P)-binding Rossmann-like Domain"/>
    <property type="match status" value="1"/>
</dbReference>
<dbReference type="SUPFAM" id="SSF51735">
    <property type="entry name" value="NAD(P)-binding Rossmann-fold domains"/>
    <property type="match status" value="1"/>
</dbReference>